<organism evidence="8 9">
    <name type="scientific">Papaver somniferum</name>
    <name type="common">Opium poppy</name>
    <dbReference type="NCBI Taxonomy" id="3469"/>
    <lineage>
        <taxon>Eukaryota</taxon>
        <taxon>Viridiplantae</taxon>
        <taxon>Streptophyta</taxon>
        <taxon>Embryophyta</taxon>
        <taxon>Tracheophyta</taxon>
        <taxon>Spermatophyta</taxon>
        <taxon>Magnoliopsida</taxon>
        <taxon>Ranunculales</taxon>
        <taxon>Papaveraceae</taxon>
        <taxon>Papaveroideae</taxon>
        <taxon>Papaver</taxon>
    </lineage>
</organism>
<evidence type="ECO:0000256" key="2">
    <source>
        <dbReference type="ARBA" id="ARBA00023158"/>
    </source>
</evidence>
<feature type="domain" description="XS" evidence="5">
    <location>
        <begin position="849"/>
        <end position="959"/>
    </location>
</feature>
<feature type="region of interest" description="Disordered" evidence="4">
    <location>
        <begin position="441"/>
        <end position="496"/>
    </location>
</feature>
<feature type="compositionally biased region" description="Basic and acidic residues" evidence="4">
    <location>
        <begin position="441"/>
        <end position="482"/>
    </location>
</feature>
<keyword evidence="9" id="KW-1185">Reference proteome</keyword>
<evidence type="ECO:0000256" key="1">
    <source>
        <dbReference type="ARBA" id="ARBA00023054"/>
    </source>
</evidence>
<dbReference type="Pfam" id="PF03469">
    <property type="entry name" value="XH"/>
    <property type="match status" value="2"/>
</dbReference>
<dbReference type="EMBL" id="CM010718">
    <property type="protein sequence ID" value="RZC59840.1"/>
    <property type="molecule type" value="Genomic_DNA"/>
</dbReference>
<evidence type="ECO:0000256" key="4">
    <source>
        <dbReference type="SAM" id="MobiDB-lite"/>
    </source>
</evidence>
<dbReference type="GO" id="GO:0080188">
    <property type="term" value="P:gene silencing by siRNA-directed DNA methylation"/>
    <property type="evidence" value="ECO:0007669"/>
    <property type="project" value="InterPro"/>
</dbReference>
<sequence length="1356" mass="156500">MTGVDRSPSSQRLNCGPPTQLLKTDSLCFSMWWKWNGLDKFAHLPPRVLVPIAGGNQQNMPVCRPTGLSFAHRIICHLCTFLSAWKFISFGLVRSQALPKTLNPSRHGFRVSIITIIKLDLLVTQSRMSSDEDSEVSESEIEDYGDKEYELMKNGKHKVKFAEDVFRCPFCQGKKKQDYRYKDVKQHAIGIANSHSKSAKNKANHLALSKYLETELAPVVVVQAQPKVEADQDRDELFVYPWVGVIANLPTERKDGKYVGESGSKLRDQFTRQGFNPVKVQPLWNFRGHSGYALVIFNKDWPGFHNAMSFEKFFEADHHGKRDWCAKKHRGTSLYGWVAREDDYDGGNIVAEHLVKIGNLKTTADIVAEDERKTNKLVSKLANDIEVKSMKMREIECKYNETNRSLSNLMSQNDKLHQRYNDELSKMQQTAKNHFQRICHEHNKVKSELDTQRKELERRTSELEKREAQNETERSKLAEEKLQNATKNSSLEMASVEQKKADANVLKLAEDQKREKENLHNRILALEKQLDAKQALELEIERLKGNLNVLKHMGGDEDEAFNKQMDEMSKNLKEKEGELESLEDLNQALVVKERKSNDELQEARKELINGLREMSGRAHIGVKRMGELDNKPFNEACKRKYGSVDVQATLMCSTWEEHLKDPDWHPYKIIKVGNNHQEIINEDDDKLKGLREDYGEDVYSAVSTALMEMNEYNPSGRYVVPELWNFKENRKAPLKEVTQQRRMSSDEDSEISESDIDDYGDKEYELMKNGKHKVKFAENVFRCPFCQGKKKLDYLYKDIKQYAVGIASSHGKRAKHRANHLALSKYLETELAPVVVQAHPEVETDQNRDELFVYPWVGVVANLPTELNDGKYAGKSGSQLREQFTRQGFNPVKVQPLWNKHCSHSGYALVIFNKGWPGFHNAMSFEKFFEADHHGKKDWCAKKHRGTSLYGWVAREDDFDGESIVAEQLEKIGNLKTAADIVSEEERKTNQLVSKLANDIEVKSMKMKEIECKYNETNISLSNLVNQNDKLHKKYNNELLKMQQTAKNHFQRICQEHNKVKSELDTQRKELEHRRSELEKCEAQNETERNKLAKEKLQNATKNSSLVMASVEQKKADENVFKLAEDHKREKENLHSRILALEKQLDAKQALELEIERLKGNLNVLKHMEGDEDEAFNKKMDEMSKNLKEKEGELESLEDLNQALVVKERKSNDELQEARKELISGLREMSGGRALIGVKRMGELDDKPFHEACKRKYGSESNQATLMCSAWEEYLRDPDWHPYKIINMGNSHQEIINEDDDKLKGLRKDYGEEVYSAVSSALMEMNEYNPSGRYVVPELWNFKENRKATLKEVNIL</sequence>
<dbReference type="InterPro" id="IPR038588">
    <property type="entry name" value="XS_domain_sf"/>
</dbReference>
<dbReference type="Proteomes" id="UP000316621">
    <property type="component" value="Chromosome 4"/>
</dbReference>
<protein>
    <recommendedName>
        <fullName evidence="10">Factor of DNA methylation 1-5/IDN2 domain-containing protein</fullName>
    </recommendedName>
</protein>
<dbReference type="Gramene" id="RZC59840">
    <property type="protein sequence ID" value="RZC59840"/>
    <property type="gene ID" value="C5167_007141"/>
</dbReference>
<feature type="compositionally biased region" description="Acidic residues" evidence="4">
    <location>
        <begin position="746"/>
        <end position="755"/>
    </location>
</feature>
<reference evidence="8 9" key="1">
    <citation type="journal article" date="2018" name="Science">
        <title>The opium poppy genome and morphinan production.</title>
        <authorList>
            <person name="Guo L."/>
            <person name="Winzer T."/>
            <person name="Yang X."/>
            <person name="Li Y."/>
            <person name="Ning Z."/>
            <person name="He Z."/>
            <person name="Teodor R."/>
            <person name="Lu Y."/>
            <person name="Bowser T.A."/>
            <person name="Graham I.A."/>
            <person name="Ye K."/>
        </authorList>
    </citation>
    <scope>NUCLEOTIDE SEQUENCE [LARGE SCALE GENOMIC DNA]</scope>
    <source>
        <strain evidence="9">cv. HN1</strain>
        <tissue evidence="8">Leaves</tissue>
    </source>
</reference>
<dbReference type="Pfam" id="PF03470">
    <property type="entry name" value="zf-XS"/>
    <property type="match status" value="2"/>
</dbReference>
<feature type="coiled-coil region" evidence="3">
    <location>
        <begin position="1054"/>
        <end position="1221"/>
    </location>
</feature>
<dbReference type="CDD" id="cd12266">
    <property type="entry name" value="RRM_like_XS"/>
    <property type="match status" value="1"/>
</dbReference>
<feature type="domain" description="Zinc finger-XS" evidence="7">
    <location>
        <begin position="168"/>
        <end position="208"/>
    </location>
</feature>
<dbReference type="InterPro" id="IPR005379">
    <property type="entry name" value="FDM1-5/IDN2_XH"/>
</dbReference>
<feature type="domain" description="XS" evidence="5">
    <location>
        <begin position="235"/>
        <end position="345"/>
    </location>
</feature>
<accession>A0A4Y7JIH5</accession>
<evidence type="ECO:0000256" key="3">
    <source>
        <dbReference type="SAM" id="Coils"/>
    </source>
</evidence>
<feature type="compositionally biased region" description="Polar residues" evidence="4">
    <location>
        <begin position="483"/>
        <end position="492"/>
    </location>
</feature>
<dbReference type="Pfam" id="PF03468">
    <property type="entry name" value="XS"/>
    <property type="match status" value="2"/>
</dbReference>
<feature type="domain" description="Factor of DNA methylation 1-5/IDN2" evidence="6">
    <location>
        <begin position="1239"/>
        <end position="1353"/>
    </location>
</feature>
<feature type="domain" description="Zinc finger-XS" evidence="7">
    <location>
        <begin position="783"/>
        <end position="823"/>
    </location>
</feature>
<dbReference type="OMA" id="MENQYVE"/>
<evidence type="ECO:0000313" key="9">
    <source>
        <dbReference type="Proteomes" id="UP000316621"/>
    </source>
</evidence>
<evidence type="ECO:0000259" key="6">
    <source>
        <dbReference type="Pfam" id="PF03469"/>
    </source>
</evidence>
<dbReference type="InterPro" id="IPR045177">
    <property type="entry name" value="FDM1-5/IDN2"/>
</dbReference>
<dbReference type="InterPro" id="IPR005381">
    <property type="entry name" value="Znf-XS_domain"/>
</dbReference>
<dbReference type="STRING" id="3469.A0A4Y7JIH5"/>
<evidence type="ECO:0000259" key="7">
    <source>
        <dbReference type="Pfam" id="PF03470"/>
    </source>
</evidence>
<dbReference type="PANTHER" id="PTHR21596">
    <property type="entry name" value="RIBONUCLEASE P SUBUNIT P38"/>
    <property type="match status" value="1"/>
</dbReference>
<name>A0A4Y7JIH5_PAPSO</name>
<feature type="region of interest" description="Disordered" evidence="4">
    <location>
        <begin position="735"/>
        <end position="755"/>
    </location>
</feature>
<keyword evidence="1 3" id="KW-0175">Coiled coil</keyword>
<proteinExistence type="predicted"/>
<evidence type="ECO:0000259" key="5">
    <source>
        <dbReference type="Pfam" id="PF03468"/>
    </source>
</evidence>
<evidence type="ECO:0000313" key="8">
    <source>
        <dbReference type="EMBL" id="RZC59840.1"/>
    </source>
</evidence>
<feature type="domain" description="Factor of DNA methylation 1-5/IDN2" evidence="6">
    <location>
        <begin position="623"/>
        <end position="739"/>
    </location>
</feature>
<keyword evidence="2" id="KW-0943">RNA-mediated gene silencing</keyword>
<evidence type="ECO:0008006" key="10">
    <source>
        <dbReference type="Google" id="ProtNLM"/>
    </source>
</evidence>
<dbReference type="InterPro" id="IPR005380">
    <property type="entry name" value="XS_domain"/>
</dbReference>
<dbReference type="PANTHER" id="PTHR21596:SF65">
    <property type="entry name" value="PROTEIN INVOLVED IN DE NOVO 2-RELATED"/>
    <property type="match status" value="1"/>
</dbReference>
<gene>
    <name evidence="8" type="ORF">C5167_007141</name>
</gene>
<dbReference type="Gene3D" id="3.30.70.2890">
    <property type="entry name" value="XS domain"/>
    <property type="match status" value="2"/>
</dbReference>